<evidence type="ECO:0000313" key="1">
    <source>
        <dbReference type="EMBL" id="PYI37250.1"/>
    </source>
</evidence>
<proteinExistence type="predicted"/>
<evidence type="ECO:0000313" key="2">
    <source>
        <dbReference type="Proteomes" id="UP000247980"/>
    </source>
</evidence>
<comment type="caution">
    <text evidence="1">The sequence shown here is derived from an EMBL/GenBank/DDBJ whole genome shotgun (WGS) entry which is preliminary data.</text>
</comment>
<keyword evidence="2" id="KW-1185">Reference proteome</keyword>
<sequence length="148" mass="17169">MMGRQPARRYEPDIISELQADQNRWVGLSSPDGLFEDTIREGYRTLYLLVVRPAAMVMRQLDMFLFDSALAFNQLCQGAVESVDIFPASRGTMPISGLPGKPPAQWKNERSRQALIWFLDATRPAALEQLRKRITRFRSMRRQRKLFH</sequence>
<accession>A0A2V5J4J5</accession>
<reference evidence="1 2" key="1">
    <citation type="submission" date="2018-05" db="EMBL/GenBank/DDBJ databases">
        <title>Genetic diversity of glacier-inhabiting Cryobacterium bacteria in China and description of Cryobacterium mengkeensis sp. nov. and Arthrobacter glacialis sp. nov.</title>
        <authorList>
            <person name="Liu Q."/>
            <person name="Xin Y.-H."/>
        </authorList>
    </citation>
    <scope>NUCLEOTIDE SEQUENCE [LARGE SCALE GENOMIC DNA]</scope>
    <source>
        <strain evidence="1 2">B7</strain>
    </source>
</reference>
<dbReference type="EMBL" id="QJVC01000026">
    <property type="protein sequence ID" value="PYI37250.1"/>
    <property type="molecule type" value="Genomic_DNA"/>
</dbReference>
<dbReference type="Proteomes" id="UP000247980">
    <property type="component" value="Unassembled WGS sequence"/>
</dbReference>
<gene>
    <name evidence="1" type="ORF">CVS30_16610</name>
</gene>
<protein>
    <submittedName>
        <fullName evidence="1">Uncharacterized protein</fullName>
    </submittedName>
</protein>
<name>A0A2V5J4J5_9MICC</name>
<organism evidence="1 2">
    <name type="scientific">Arthrobacter psychrolactophilus</name>
    <dbReference type="NCBI Taxonomy" id="92442"/>
    <lineage>
        <taxon>Bacteria</taxon>
        <taxon>Bacillati</taxon>
        <taxon>Actinomycetota</taxon>
        <taxon>Actinomycetes</taxon>
        <taxon>Micrococcales</taxon>
        <taxon>Micrococcaceae</taxon>
        <taxon>Arthrobacter</taxon>
    </lineage>
</organism>
<dbReference type="AlphaFoldDB" id="A0A2V5J4J5"/>